<dbReference type="InterPro" id="IPR000276">
    <property type="entry name" value="GPCR_Rhodpsn"/>
</dbReference>
<dbReference type="PANTHER" id="PTHR24244">
    <property type="entry name" value="NEUROPEPTIDE S RECEPTOR"/>
    <property type="match status" value="1"/>
</dbReference>
<evidence type="ECO:0000256" key="4">
    <source>
        <dbReference type="ARBA" id="ARBA00023136"/>
    </source>
</evidence>
<dbReference type="InterPro" id="IPR027294">
    <property type="entry name" value="NPS_rcpt"/>
</dbReference>
<keyword evidence="8" id="KW-1185">Reference proteome</keyword>
<feature type="transmembrane region" description="Helical" evidence="5">
    <location>
        <begin position="131"/>
        <end position="152"/>
    </location>
</feature>
<comment type="subcellular location">
    <subcellularLocation>
        <location evidence="1">Membrane</location>
    </subcellularLocation>
</comment>
<reference evidence="7 8" key="1">
    <citation type="journal article" date="2024" name="Genome Biol. Evol.">
        <title>Chromosome-level genome assembly of the viviparous eelpout Zoarces viviparus.</title>
        <authorList>
            <person name="Fuhrmann N."/>
            <person name="Brasseur M.V."/>
            <person name="Bakowski C.E."/>
            <person name="Podsiadlowski L."/>
            <person name="Prost S."/>
            <person name="Krehenwinkel H."/>
            <person name="Mayer C."/>
        </authorList>
    </citation>
    <scope>NUCLEOTIDE SEQUENCE [LARGE SCALE GENOMIC DNA]</scope>
    <source>
        <strain evidence="7">NO-MEL_2022_Ind0_liver</strain>
    </source>
</reference>
<dbReference type="EMBL" id="JBCEZU010000111">
    <property type="protein sequence ID" value="KAK9528392.1"/>
    <property type="molecule type" value="Genomic_DNA"/>
</dbReference>
<evidence type="ECO:0000256" key="5">
    <source>
        <dbReference type="SAM" id="Phobius"/>
    </source>
</evidence>
<dbReference type="GO" id="GO:0016020">
    <property type="term" value="C:membrane"/>
    <property type="evidence" value="ECO:0007669"/>
    <property type="project" value="UniProtKB-SubCell"/>
</dbReference>
<dbReference type="GO" id="GO:0008188">
    <property type="term" value="F:neuropeptide receptor activity"/>
    <property type="evidence" value="ECO:0007669"/>
    <property type="project" value="InterPro"/>
</dbReference>
<accession>A0AAW1F131</accession>
<dbReference type="Pfam" id="PF00001">
    <property type="entry name" value="7tm_1"/>
    <property type="match status" value="1"/>
</dbReference>
<comment type="caution">
    <text evidence="7">The sequence shown here is derived from an EMBL/GenBank/DDBJ whole genome shotgun (WGS) entry which is preliminary data.</text>
</comment>
<keyword evidence="4 5" id="KW-0472">Membrane</keyword>
<evidence type="ECO:0000256" key="1">
    <source>
        <dbReference type="ARBA" id="ARBA00004370"/>
    </source>
</evidence>
<feature type="transmembrane region" description="Helical" evidence="5">
    <location>
        <begin position="184"/>
        <end position="211"/>
    </location>
</feature>
<evidence type="ECO:0000256" key="3">
    <source>
        <dbReference type="ARBA" id="ARBA00022989"/>
    </source>
</evidence>
<protein>
    <recommendedName>
        <fullName evidence="6">G-protein coupled receptors family 1 profile domain-containing protein</fullName>
    </recommendedName>
</protein>
<sequence>MAGNDTLGDCGEINQELTHALLPPVFVTVFVVGTLSNIWGLRSVCASWRNIGSINVFMLNLGVADLLYLATLPFLVVYYACKSQWLFGHIFCKVTRFCFNLNLYGSIGFLTCISVYRYLGIVHPMWVMGKITSRHSLAVSALVWLLVIMQILPDMFFDKNDGNPTSCYDTTSSKQIRGYLPYSIGWAVTGFVVPLLIILVCYGHVVVVLATNANVNPLLKQRCLKLVVILVILFSVCFIPYHVFRNANLMTRIMKVDGKCLPSFRGIYIAHQVGRCLACLNSALNPLIYIVGNDEFLMKLHRLGGRARRSLASLTGAVIYRKPLVADPDSPSDTRVNSELMKG</sequence>
<dbReference type="PRINTS" id="PR01157">
    <property type="entry name" value="P2YPURNOCPTR"/>
</dbReference>
<keyword evidence="3 5" id="KW-1133">Transmembrane helix</keyword>
<dbReference type="PANTHER" id="PTHR24244:SF0">
    <property type="entry name" value="G-PROTEIN COUPLED RECEPTORS FAMILY 1 PROFILE DOMAIN-CONTAINING PROTEIN"/>
    <property type="match status" value="1"/>
</dbReference>
<dbReference type="PROSITE" id="PS50262">
    <property type="entry name" value="G_PROTEIN_RECEP_F1_2"/>
    <property type="match status" value="1"/>
</dbReference>
<feature type="transmembrane region" description="Helical" evidence="5">
    <location>
        <begin position="53"/>
        <end position="79"/>
    </location>
</feature>
<proteinExistence type="predicted"/>
<evidence type="ECO:0000259" key="6">
    <source>
        <dbReference type="PROSITE" id="PS50262"/>
    </source>
</evidence>
<organism evidence="7 8">
    <name type="scientific">Zoarces viviparus</name>
    <name type="common">Viviparous eelpout</name>
    <name type="synonym">Blennius viviparus</name>
    <dbReference type="NCBI Taxonomy" id="48416"/>
    <lineage>
        <taxon>Eukaryota</taxon>
        <taxon>Metazoa</taxon>
        <taxon>Chordata</taxon>
        <taxon>Craniata</taxon>
        <taxon>Vertebrata</taxon>
        <taxon>Euteleostomi</taxon>
        <taxon>Actinopterygii</taxon>
        <taxon>Neopterygii</taxon>
        <taxon>Teleostei</taxon>
        <taxon>Neoteleostei</taxon>
        <taxon>Acanthomorphata</taxon>
        <taxon>Eupercaria</taxon>
        <taxon>Perciformes</taxon>
        <taxon>Cottioidei</taxon>
        <taxon>Zoarcales</taxon>
        <taxon>Zoarcidae</taxon>
        <taxon>Zoarcinae</taxon>
        <taxon>Zoarces</taxon>
    </lineage>
</organism>
<evidence type="ECO:0000256" key="2">
    <source>
        <dbReference type="ARBA" id="ARBA00022692"/>
    </source>
</evidence>
<dbReference type="InterPro" id="IPR017452">
    <property type="entry name" value="GPCR_Rhodpsn_7TM"/>
</dbReference>
<feature type="transmembrane region" description="Helical" evidence="5">
    <location>
        <begin position="99"/>
        <end position="119"/>
    </location>
</feature>
<dbReference type="AlphaFoldDB" id="A0AAW1F131"/>
<evidence type="ECO:0000313" key="7">
    <source>
        <dbReference type="EMBL" id="KAK9528392.1"/>
    </source>
</evidence>
<name>A0AAW1F131_ZOAVI</name>
<feature type="transmembrane region" description="Helical" evidence="5">
    <location>
        <begin position="223"/>
        <end position="244"/>
    </location>
</feature>
<dbReference type="SUPFAM" id="SSF81321">
    <property type="entry name" value="Family A G protein-coupled receptor-like"/>
    <property type="match status" value="1"/>
</dbReference>
<dbReference type="Gene3D" id="1.20.1070.10">
    <property type="entry name" value="Rhodopsin 7-helix transmembrane proteins"/>
    <property type="match status" value="1"/>
</dbReference>
<keyword evidence="2 5" id="KW-0812">Transmembrane</keyword>
<dbReference type="Proteomes" id="UP001488805">
    <property type="component" value="Unassembled WGS sequence"/>
</dbReference>
<dbReference type="PRINTS" id="PR00237">
    <property type="entry name" value="GPCRRHODOPSN"/>
</dbReference>
<feature type="domain" description="G-protein coupled receptors family 1 profile" evidence="6">
    <location>
        <begin position="36"/>
        <end position="289"/>
    </location>
</feature>
<gene>
    <name evidence="7" type="ORF">VZT92_012555</name>
</gene>
<evidence type="ECO:0000313" key="8">
    <source>
        <dbReference type="Proteomes" id="UP001488805"/>
    </source>
</evidence>
<feature type="transmembrane region" description="Helical" evidence="5">
    <location>
        <begin position="20"/>
        <end position="41"/>
    </location>
</feature>